<dbReference type="GO" id="GO:0044727">
    <property type="term" value="P:epigenetic programing of male pronucleus"/>
    <property type="evidence" value="ECO:0007669"/>
    <property type="project" value="TreeGrafter"/>
</dbReference>
<dbReference type="GO" id="GO:0005737">
    <property type="term" value="C:cytoplasm"/>
    <property type="evidence" value="ECO:0007669"/>
    <property type="project" value="UniProtKB-SubCell"/>
</dbReference>
<evidence type="ECO:0008006" key="9">
    <source>
        <dbReference type="Google" id="ProtNLM"/>
    </source>
</evidence>
<organism evidence="6 8">
    <name type="scientific">Rotaria sordida</name>
    <dbReference type="NCBI Taxonomy" id="392033"/>
    <lineage>
        <taxon>Eukaryota</taxon>
        <taxon>Metazoa</taxon>
        <taxon>Spiralia</taxon>
        <taxon>Gnathifera</taxon>
        <taxon>Rotifera</taxon>
        <taxon>Eurotatoria</taxon>
        <taxon>Bdelloidea</taxon>
        <taxon>Philodinida</taxon>
        <taxon>Philodinidae</taxon>
        <taxon>Rotaria</taxon>
    </lineage>
</organism>
<protein>
    <recommendedName>
        <fullName evidence="9">Sperm-tail PG-rich repeat-containing protein 2</fullName>
    </recommendedName>
</protein>
<sequence>MQDTTVSPALVEQNGRGSQVSEGGRESGSKPTTATTGKRRVGSRQPLFRPDLTVSARRSHRINRTYTYVAPASGRESWWRVTIKDTPNPGRYDTHLNTFVKEVLARPMTYGFKNDGRRRDPQPLEPKGKELLPGAYSVEDFVERMRELRITYGFKGPEREDSLRKSMAANHDKDIDVAPGLYETQNYQTINAPIEAAKHSVFKSKTRRKIFLPKLGPAPGDYEPQMNVINVNPSIITSSFRSGTDRFFKKPDNIPGPGTYDRLTVFPAPKQIDSFSTRGVFFSANFARMGSTVV</sequence>
<evidence type="ECO:0000313" key="8">
    <source>
        <dbReference type="Proteomes" id="UP000663864"/>
    </source>
</evidence>
<dbReference type="GO" id="GO:0001939">
    <property type="term" value="C:female pronucleus"/>
    <property type="evidence" value="ECO:0007669"/>
    <property type="project" value="TreeGrafter"/>
</dbReference>
<proteinExistence type="predicted"/>
<evidence type="ECO:0000256" key="5">
    <source>
        <dbReference type="SAM" id="MobiDB-lite"/>
    </source>
</evidence>
<evidence type="ECO:0000256" key="4">
    <source>
        <dbReference type="ARBA" id="ARBA00023242"/>
    </source>
</evidence>
<keyword evidence="3" id="KW-0963">Cytoplasm</keyword>
<accession>A0A815DS79</accession>
<evidence type="ECO:0000256" key="1">
    <source>
        <dbReference type="ARBA" id="ARBA00004123"/>
    </source>
</evidence>
<dbReference type="GO" id="GO:0042393">
    <property type="term" value="F:histone binding"/>
    <property type="evidence" value="ECO:0007669"/>
    <property type="project" value="TreeGrafter"/>
</dbReference>
<dbReference type="GO" id="GO:0003682">
    <property type="term" value="F:chromatin binding"/>
    <property type="evidence" value="ECO:0007669"/>
    <property type="project" value="TreeGrafter"/>
</dbReference>
<feature type="region of interest" description="Disordered" evidence="5">
    <location>
        <begin position="1"/>
        <end position="54"/>
    </location>
</feature>
<dbReference type="Proteomes" id="UP000663836">
    <property type="component" value="Unassembled WGS sequence"/>
</dbReference>
<dbReference type="EMBL" id="CAJNOT010002267">
    <property type="protein sequence ID" value="CAF1300644.1"/>
    <property type="molecule type" value="Genomic_DNA"/>
</dbReference>
<comment type="caution">
    <text evidence="6">The sequence shown here is derived from an EMBL/GenBank/DDBJ whole genome shotgun (WGS) entry which is preliminary data.</text>
</comment>
<evidence type="ECO:0000256" key="2">
    <source>
        <dbReference type="ARBA" id="ARBA00004496"/>
    </source>
</evidence>
<keyword evidence="4" id="KW-0539">Nucleus</keyword>
<dbReference type="PANTHER" id="PTHR35678">
    <property type="entry name" value="PROTEIN STPG4"/>
    <property type="match status" value="1"/>
</dbReference>
<feature type="region of interest" description="Disordered" evidence="5">
    <location>
        <begin position="111"/>
        <end position="130"/>
    </location>
</feature>
<dbReference type="Pfam" id="PF07004">
    <property type="entry name" value="SHIPPO-rpt"/>
    <property type="match status" value="1"/>
</dbReference>
<feature type="compositionally biased region" description="Basic and acidic residues" evidence="5">
    <location>
        <begin position="114"/>
        <end position="130"/>
    </location>
</feature>
<gene>
    <name evidence="7" type="ORF">JBS370_LOCUS16954</name>
    <name evidence="6" type="ORF">ZHD862_LOCUS27945</name>
</gene>
<dbReference type="GO" id="GO:0042585">
    <property type="term" value="C:germinal vesicle"/>
    <property type="evidence" value="ECO:0007669"/>
    <property type="project" value="TreeGrafter"/>
</dbReference>
<evidence type="ECO:0000313" key="7">
    <source>
        <dbReference type="EMBL" id="CAF3829293.1"/>
    </source>
</evidence>
<dbReference type="InterPro" id="IPR010736">
    <property type="entry name" value="SHIPPO-rpt"/>
</dbReference>
<dbReference type="EMBL" id="CAJOBD010001759">
    <property type="protein sequence ID" value="CAF3829293.1"/>
    <property type="molecule type" value="Genomic_DNA"/>
</dbReference>
<dbReference type="PANTHER" id="PTHR35678:SF1">
    <property type="entry name" value="PROTEIN STPG4"/>
    <property type="match status" value="1"/>
</dbReference>
<reference evidence="6" key="1">
    <citation type="submission" date="2021-02" db="EMBL/GenBank/DDBJ databases">
        <authorList>
            <person name="Nowell W R."/>
        </authorList>
    </citation>
    <scope>NUCLEOTIDE SEQUENCE</scope>
</reference>
<dbReference type="GO" id="GO:0001940">
    <property type="term" value="C:male pronucleus"/>
    <property type="evidence" value="ECO:0007669"/>
    <property type="project" value="TreeGrafter"/>
</dbReference>
<dbReference type="AlphaFoldDB" id="A0A815DS79"/>
<comment type="subcellular location">
    <subcellularLocation>
        <location evidence="2">Cytoplasm</location>
    </subcellularLocation>
    <subcellularLocation>
        <location evidence="1">Nucleus</location>
    </subcellularLocation>
</comment>
<evidence type="ECO:0000313" key="6">
    <source>
        <dbReference type="EMBL" id="CAF1300644.1"/>
    </source>
</evidence>
<name>A0A815DS79_9BILA</name>
<evidence type="ECO:0000256" key="3">
    <source>
        <dbReference type="ARBA" id="ARBA00022490"/>
    </source>
</evidence>
<dbReference type="Proteomes" id="UP000663864">
    <property type="component" value="Unassembled WGS sequence"/>
</dbReference>